<organism evidence="1 2">
    <name type="scientific">Ephemerocybe angulata</name>
    <dbReference type="NCBI Taxonomy" id="980116"/>
    <lineage>
        <taxon>Eukaryota</taxon>
        <taxon>Fungi</taxon>
        <taxon>Dikarya</taxon>
        <taxon>Basidiomycota</taxon>
        <taxon>Agaricomycotina</taxon>
        <taxon>Agaricomycetes</taxon>
        <taxon>Agaricomycetidae</taxon>
        <taxon>Agaricales</taxon>
        <taxon>Agaricineae</taxon>
        <taxon>Psathyrellaceae</taxon>
        <taxon>Ephemerocybe</taxon>
    </lineage>
</organism>
<dbReference type="Proteomes" id="UP000521943">
    <property type="component" value="Unassembled WGS sequence"/>
</dbReference>
<name>A0A8H6H9M1_9AGAR</name>
<keyword evidence="2" id="KW-1185">Reference proteome</keyword>
<evidence type="ECO:0000313" key="2">
    <source>
        <dbReference type="Proteomes" id="UP000521943"/>
    </source>
</evidence>
<dbReference type="EMBL" id="JACGCI010000162">
    <property type="protein sequence ID" value="KAF6742934.1"/>
    <property type="molecule type" value="Genomic_DNA"/>
</dbReference>
<proteinExistence type="predicted"/>
<accession>A0A8H6H9M1</accession>
<dbReference type="OrthoDB" id="3199068at2759"/>
<evidence type="ECO:0000313" key="1">
    <source>
        <dbReference type="EMBL" id="KAF6742934.1"/>
    </source>
</evidence>
<sequence>MEGATDDHPIELVGYKKCDFATLLRALYPSYEDVISGGFAFSEEEWISVLKLSTIWGIQKLRDQSIDKLSGISPLQKVTLGRAYQVRKWLLDGISECVRGRSKTADALLTPGLETAFKILWIRDQCATLHGLSFNTKGLQVRLSLLRCADCTERYYEKDSGWFCGSCARAIGVDDVDAITLSRGQCEWVDGKERIRIDPPNMECTTCALPVIPPARRVKCPRCDSNRKPMEFILEGRADVATLVLEEFGGEIIETTPDRLDS</sequence>
<comment type="caution">
    <text evidence="1">The sequence shown here is derived from an EMBL/GenBank/DDBJ whole genome shotgun (WGS) entry which is preliminary data.</text>
</comment>
<gene>
    <name evidence="1" type="ORF">DFP72DRAFT_829228</name>
</gene>
<reference evidence="1 2" key="1">
    <citation type="submission" date="2020-07" db="EMBL/GenBank/DDBJ databases">
        <title>Comparative genomics of pyrophilous fungi reveals a link between fire events and developmental genes.</title>
        <authorList>
            <consortium name="DOE Joint Genome Institute"/>
            <person name="Steindorff A.S."/>
            <person name="Carver A."/>
            <person name="Calhoun S."/>
            <person name="Stillman K."/>
            <person name="Liu H."/>
            <person name="Lipzen A."/>
            <person name="Pangilinan J."/>
            <person name="Labutti K."/>
            <person name="Bruns T.D."/>
            <person name="Grigoriev I.V."/>
        </authorList>
    </citation>
    <scope>NUCLEOTIDE SEQUENCE [LARGE SCALE GENOMIC DNA]</scope>
    <source>
        <strain evidence="1 2">CBS 144469</strain>
    </source>
</reference>
<protein>
    <submittedName>
        <fullName evidence="1">Uncharacterized protein</fullName>
    </submittedName>
</protein>
<dbReference type="AlphaFoldDB" id="A0A8H6H9M1"/>